<evidence type="ECO:0000256" key="10">
    <source>
        <dbReference type="SAM" id="Phobius"/>
    </source>
</evidence>
<proteinExistence type="inferred from homology"/>
<dbReference type="EMBL" id="KX284711">
    <property type="protein sequence ID" value="AOM64811.1"/>
    <property type="molecule type" value="Genomic_DNA"/>
</dbReference>
<dbReference type="InterPro" id="IPR051790">
    <property type="entry name" value="Cytochrome_c-biogenesis_DsbD"/>
</dbReference>
<keyword evidence="5 12" id="KW-0934">Plastid</keyword>
<keyword evidence="6 10" id="KW-0812">Transmembrane</keyword>
<dbReference type="InterPro" id="IPR003834">
    <property type="entry name" value="Cyt_c_assmbl_TM_dom"/>
</dbReference>
<comment type="subcellular location">
    <subcellularLocation>
        <location evidence="1">Membrane</location>
        <topology evidence="1">Multi-pass membrane protein</topology>
    </subcellularLocation>
    <subcellularLocation>
        <location evidence="2">Plastid</location>
        <location evidence="2">Chloroplast</location>
    </subcellularLocation>
</comment>
<dbReference type="Pfam" id="PF02683">
    <property type="entry name" value="DsbD_TM"/>
    <property type="match status" value="1"/>
</dbReference>
<keyword evidence="9 10" id="KW-0472">Membrane</keyword>
<dbReference type="PANTHER" id="PTHR31272:SF6">
    <property type="entry name" value="CYTOCHROME C-TYPE BIOGENESIS CCDA-LIKE CHLOROPLASTIC PROTEIN"/>
    <property type="match status" value="1"/>
</dbReference>
<evidence type="ECO:0000256" key="8">
    <source>
        <dbReference type="ARBA" id="ARBA00022989"/>
    </source>
</evidence>
<dbReference type="GO" id="GO:0009507">
    <property type="term" value="C:chloroplast"/>
    <property type="evidence" value="ECO:0007669"/>
    <property type="project" value="UniProtKB-SubCell"/>
</dbReference>
<accession>A0A1C9C8V7</accession>
<feature type="transmembrane region" description="Helical" evidence="10">
    <location>
        <begin position="155"/>
        <end position="179"/>
    </location>
</feature>
<evidence type="ECO:0000256" key="2">
    <source>
        <dbReference type="ARBA" id="ARBA00004229"/>
    </source>
</evidence>
<evidence type="ECO:0000256" key="1">
    <source>
        <dbReference type="ARBA" id="ARBA00004141"/>
    </source>
</evidence>
<evidence type="ECO:0000259" key="11">
    <source>
        <dbReference type="Pfam" id="PF02683"/>
    </source>
</evidence>
<dbReference type="GeneID" id="29071351"/>
<evidence type="ECO:0000313" key="12">
    <source>
        <dbReference type="EMBL" id="AOM64811.1"/>
    </source>
</evidence>
<dbReference type="PANTHER" id="PTHR31272">
    <property type="entry name" value="CYTOCHROME C-TYPE BIOGENESIS PROTEIN HI_1454-RELATED"/>
    <property type="match status" value="1"/>
</dbReference>
<feature type="transmembrane region" description="Helical" evidence="10">
    <location>
        <begin position="37"/>
        <end position="66"/>
    </location>
</feature>
<evidence type="ECO:0000256" key="4">
    <source>
        <dbReference type="ARBA" id="ARBA00022528"/>
    </source>
</evidence>
<evidence type="ECO:0000256" key="5">
    <source>
        <dbReference type="ARBA" id="ARBA00022640"/>
    </source>
</evidence>
<reference evidence="12" key="1">
    <citation type="journal article" date="2016" name="BMC Biol.">
        <title>Parallel evolution of highly conserved plastid genome architecture in red seaweeds and seed plants.</title>
        <authorList>
            <person name="Lee J."/>
            <person name="Cho C.H."/>
            <person name="Park S.I."/>
            <person name="Choi J.W."/>
            <person name="Song H.S."/>
            <person name="West J.A."/>
            <person name="Bhattacharya D."/>
            <person name="Yoon H.S."/>
        </authorList>
    </citation>
    <scope>NUCLEOTIDE SEQUENCE</scope>
</reference>
<feature type="transmembrane region" description="Helical" evidence="10">
    <location>
        <begin position="226"/>
        <end position="243"/>
    </location>
</feature>
<evidence type="ECO:0000256" key="6">
    <source>
        <dbReference type="ARBA" id="ARBA00022692"/>
    </source>
</evidence>
<gene>
    <name evidence="12" type="primary">ccdA</name>
    <name evidence="12" type="ORF">Schim_130</name>
</gene>
<comment type="similarity">
    <text evidence="3">Belongs to the DsbD family.</text>
</comment>
<evidence type="ECO:0000256" key="7">
    <source>
        <dbReference type="ARBA" id="ARBA00022748"/>
    </source>
</evidence>
<protein>
    <submittedName>
        <fullName evidence="12">Cytochrome c biogenesis protein transmembrane region</fullName>
    </submittedName>
</protein>
<feature type="transmembrane region" description="Helical" evidence="10">
    <location>
        <begin position="110"/>
        <end position="134"/>
    </location>
</feature>
<dbReference type="GO" id="GO:0016020">
    <property type="term" value="C:membrane"/>
    <property type="evidence" value="ECO:0007669"/>
    <property type="project" value="UniProtKB-SubCell"/>
</dbReference>
<keyword evidence="8 10" id="KW-1133">Transmembrane helix</keyword>
<feature type="transmembrane region" description="Helical" evidence="10">
    <location>
        <begin position="185"/>
        <end position="214"/>
    </location>
</feature>
<evidence type="ECO:0000256" key="3">
    <source>
        <dbReference type="ARBA" id="ARBA00006143"/>
    </source>
</evidence>
<dbReference type="AlphaFoldDB" id="A0A1C9C8V7"/>
<feature type="domain" description="Cytochrome C biogenesis protein transmembrane" evidence="11">
    <location>
        <begin position="37"/>
        <end position="206"/>
    </location>
</feature>
<sequence length="248" mass="28574">MYQVLHYIQSIPETRFYYIQQQIYKFLSLELNHFTPLILILLLISGFCTSINPCFLSTLPLTLSYINTQSSRTINKKLIIFGLMNSSIITILMAVLLGKEYNYIKQTIPVISSILIITIALNLLQIFNPFQLFINFLNQITIYKLSQEPKLQDYTIGLISGFSSASCSTPLSIIILFWLSKSHNIILGFLYLLCYLLGYITPFFCIFYFTINYINFNSLSQMWKKIIPISASIVLSIGIFNLLETIFI</sequence>
<evidence type="ECO:0000256" key="9">
    <source>
        <dbReference type="ARBA" id="ARBA00023136"/>
    </source>
</evidence>
<keyword evidence="4" id="KW-0150">Chloroplast</keyword>
<dbReference type="GO" id="GO:0017004">
    <property type="term" value="P:cytochrome complex assembly"/>
    <property type="evidence" value="ECO:0007669"/>
    <property type="project" value="UniProtKB-KW"/>
</dbReference>
<name>A0A1C9C8V7_9FLOR</name>
<geneLocation type="plastid" evidence="12"/>
<organism evidence="12">
    <name type="scientific">Schimmelmannia schousboei</name>
    <dbReference type="NCBI Taxonomy" id="173468"/>
    <lineage>
        <taxon>Eukaryota</taxon>
        <taxon>Rhodophyta</taxon>
        <taxon>Florideophyceae</taxon>
        <taxon>Rhodymeniophycidae</taxon>
        <taxon>Acrosymphytales</taxon>
        <taxon>Schimmelmanniaceae</taxon>
        <taxon>Schimmelmannia</taxon>
    </lineage>
</organism>
<keyword evidence="7" id="KW-0201">Cytochrome c-type biogenesis</keyword>
<dbReference type="RefSeq" id="YP_009295876.1">
    <property type="nucleotide sequence ID" value="NC_031168.1"/>
</dbReference>
<feature type="transmembrane region" description="Helical" evidence="10">
    <location>
        <begin position="78"/>
        <end position="98"/>
    </location>
</feature>